<dbReference type="NCBIfam" id="NF005932">
    <property type="entry name" value="PRK07956.1"/>
    <property type="match status" value="1"/>
</dbReference>
<dbReference type="InterPro" id="IPR012340">
    <property type="entry name" value="NA-bd_OB-fold"/>
</dbReference>
<keyword evidence="8 12" id="KW-0520">NAD</keyword>
<dbReference type="KEGG" id="cbot:ATE48_15520"/>
<organism evidence="15 16">
    <name type="scientific">Candidatus Viadribacter manganicus</name>
    <dbReference type="NCBI Taxonomy" id="1759059"/>
    <lineage>
        <taxon>Bacteria</taxon>
        <taxon>Pseudomonadati</taxon>
        <taxon>Pseudomonadota</taxon>
        <taxon>Alphaproteobacteria</taxon>
        <taxon>Hyphomonadales</taxon>
        <taxon>Hyphomonadaceae</taxon>
        <taxon>Candidatus Viadribacter</taxon>
    </lineage>
</organism>
<dbReference type="PANTHER" id="PTHR23389">
    <property type="entry name" value="CHROMOSOME TRANSMISSION FIDELITY FACTOR 18"/>
    <property type="match status" value="1"/>
</dbReference>
<dbReference type="InterPro" id="IPR003583">
    <property type="entry name" value="Hlx-hairpin-Hlx_DNA-bd_motif"/>
</dbReference>
<keyword evidence="4 12" id="KW-0479">Metal-binding</keyword>
<dbReference type="Pfam" id="PF12826">
    <property type="entry name" value="HHH_2"/>
    <property type="match status" value="1"/>
</dbReference>
<dbReference type="STRING" id="1759059.ATE48_15520"/>
<evidence type="ECO:0000256" key="10">
    <source>
        <dbReference type="ARBA" id="ARBA00023211"/>
    </source>
</evidence>
<keyword evidence="5 12" id="KW-0227">DNA damage</keyword>
<dbReference type="Pfam" id="PF03120">
    <property type="entry name" value="OB_DNA_ligase"/>
    <property type="match status" value="1"/>
</dbReference>
<feature type="binding site" evidence="12">
    <location>
        <position position="453"/>
    </location>
    <ligand>
        <name>Zn(2+)</name>
        <dbReference type="ChEBI" id="CHEBI:29105"/>
    </ligand>
</feature>
<reference evidence="15 16" key="1">
    <citation type="submission" date="2015-11" db="EMBL/GenBank/DDBJ databases">
        <title>Whole-Genome Sequence of Candidatus Oderbacter manganicum from the National Park Lower Oder Valley, Germany.</title>
        <authorList>
            <person name="Braun B."/>
            <person name="Liere K."/>
            <person name="Szewzyk U."/>
        </authorList>
    </citation>
    <scope>NUCLEOTIDE SEQUENCE [LARGE SCALE GENOMIC DNA]</scope>
    <source>
        <strain evidence="15 16">OTSz_A_272</strain>
    </source>
</reference>
<feature type="binding site" evidence="12">
    <location>
        <position position="123"/>
    </location>
    <ligand>
        <name>NAD(+)</name>
        <dbReference type="ChEBI" id="CHEBI:57540"/>
    </ligand>
</feature>
<dbReference type="AlphaFoldDB" id="A0A1B1AKX3"/>
<dbReference type="GO" id="GO:0003911">
    <property type="term" value="F:DNA ligase (NAD+) activity"/>
    <property type="evidence" value="ECO:0007669"/>
    <property type="project" value="UniProtKB-UniRule"/>
</dbReference>
<feature type="binding site" evidence="12">
    <location>
        <begin position="91"/>
        <end position="92"/>
    </location>
    <ligand>
        <name>NAD(+)</name>
        <dbReference type="ChEBI" id="CHEBI:57540"/>
    </ligand>
</feature>
<comment type="function">
    <text evidence="1 12">DNA ligase that catalyzes the formation of phosphodiester linkages between 5'-phosphoryl and 3'-hydroxyl groups in double-stranded DNA using NAD as a coenzyme and as the energy source for the reaction. It is essential for DNA replication and repair of damaged DNA.</text>
</comment>
<evidence type="ECO:0000256" key="7">
    <source>
        <dbReference type="ARBA" id="ARBA00022842"/>
    </source>
</evidence>
<dbReference type="GO" id="GO:0003677">
    <property type="term" value="F:DNA binding"/>
    <property type="evidence" value="ECO:0007669"/>
    <property type="project" value="InterPro"/>
</dbReference>
<dbReference type="Gene3D" id="1.10.287.610">
    <property type="entry name" value="Helix hairpin bin"/>
    <property type="match status" value="1"/>
</dbReference>
<keyword evidence="2 12" id="KW-0436">Ligase</keyword>
<feature type="binding site" evidence="12">
    <location>
        <position position="146"/>
    </location>
    <ligand>
        <name>NAD(+)</name>
        <dbReference type="ChEBI" id="CHEBI:57540"/>
    </ligand>
</feature>
<dbReference type="InterPro" id="IPR033136">
    <property type="entry name" value="DNA_ligase_CS"/>
</dbReference>
<keyword evidence="6 12" id="KW-0862">Zinc</keyword>
<dbReference type="GO" id="GO:0046872">
    <property type="term" value="F:metal ion binding"/>
    <property type="evidence" value="ECO:0007669"/>
    <property type="project" value="UniProtKB-KW"/>
</dbReference>
<feature type="binding site" evidence="12">
    <location>
        <begin position="42"/>
        <end position="46"/>
    </location>
    <ligand>
        <name>NAD(+)</name>
        <dbReference type="ChEBI" id="CHEBI:57540"/>
    </ligand>
</feature>
<dbReference type="InterPro" id="IPR013840">
    <property type="entry name" value="DNAligase_N"/>
</dbReference>
<keyword evidence="9 12" id="KW-0234">DNA repair</keyword>
<dbReference type="EC" id="6.5.1.2" evidence="12 13"/>
<evidence type="ECO:0000256" key="5">
    <source>
        <dbReference type="ARBA" id="ARBA00022763"/>
    </source>
</evidence>
<dbReference type="SMART" id="SM00292">
    <property type="entry name" value="BRCT"/>
    <property type="match status" value="1"/>
</dbReference>
<evidence type="ECO:0000313" key="16">
    <source>
        <dbReference type="Proteomes" id="UP000092498"/>
    </source>
</evidence>
<protein>
    <recommendedName>
        <fullName evidence="12 13">DNA ligase</fullName>
        <ecNumber evidence="12 13">6.5.1.2</ecNumber>
    </recommendedName>
    <alternativeName>
        <fullName evidence="12">Polydeoxyribonucleotide synthase [NAD(+)]</fullName>
    </alternativeName>
</protein>
<sequence length="777" mass="83404">MSDKAVDKLTPKQAAAELERLASDIARHDKLYHGKDAPLISDAEYDKLRVRNAAIEARFPDLVREDSPALSVGSAPAEKFGKVRHAVPMLSLDNAFDPADAHAFVAKVQRFLNLDGSPVITAEPKIDGLSASLRYENGKFVQGATRGDGREGEDVTANLRTIADIPHVIKGAPAVLEVRGEVYMEKAAFAKMNAALEKDGKQTYVNPRNSAAGALRQLDAKITATRPLRFFAHGWGELSEPLAETQFDSVQRLADLGFPLAGIKRAQNAEELLAIYESILAGREKLAYEIDGVVYKVDSLSLQQRLGFVSRSPRWAIAHKFAAEQQTTILEGIDIQVGRTGALTPVGRLKPVFVGGVTVTNVTLHNSDYIRGVGADGGPIRGGKDLRIGDTVIVQRAGDVIPQIVDVLLEKRTKGARKYQFPERCPVCDSHVARELEPGEEGVIARCTGGLNCPAQAVERLIHFVARRAMDIEGLGSKQIEEFYELGWVKEPADIFKLADHRNELMTRDGYGEKSVANLLASIDARREPEFSRFLYALGIRDIGETTAGVIARRFESWAAFVDAMQAAVKAKPGEAYEALERVNGVGDGARAALIAAAPELKGPAGDLFASGEAPKVKGVTAKAWQGLTDAFGSLAEAVAAIKAAAKQAPGDDYLELARIDGVGPVAADHLVDFFAEKHNVDALKRLLKNVTPKDQPRAATSSKVSGLTIVFTGTLEKTTRDEAKARAISLGAKVSGSVSKKTDLVVAGPGAGSKLAEAEKHGVKVIDEDAWIALST</sequence>
<evidence type="ECO:0000256" key="13">
    <source>
        <dbReference type="RuleBase" id="RU000618"/>
    </source>
</evidence>
<feature type="binding site" evidence="12">
    <location>
        <position position="428"/>
    </location>
    <ligand>
        <name>Zn(2+)</name>
        <dbReference type="ChEBI" id="CHEBI:29105"/>
    </ligand>
</feature>
<dbReference type="Proteomes" id="UP000092498">
    <property type="component" value="Chromosome"/>
</dbReference>
<dbReference type="PANTHER" id="PTHR23389:SF9">
    <property type="entry name" value="DNA LIGASE"/>
    <property type="match status" value="1"/>
</dbReference>
<keyword evidence="16" id="KW-1185">Reference proteome</keyword>
<comment type="similarity">
    <text evidence="12">Belongs to the NAD-dependent DNA ligase family. LigA subfamily.</text>
</comment>
<dbReference type="SUPFAM" id="SSF56091">
    <property type="entry name" value="DNA ligase/mRNA capping enzyme, catalytic domain"/>
    <property type="match status" value="1"/>
</dbReference>
<evidence type="ECO:0000256" key="11">
    <source>
        <dbReference type="ARBA" id="ARBA00034005"/>
    </source>
</evidence>
<evidence type="ECO:0000256" key="3">
    <source>
        <dbReference type="ARBA" id="ARBA00022705"/>
    </source>
</evidence>
<dbReference type="InterPro" id="IPR036420">
    <property type="entry name" value="BRCT_dom_sf"/>
</dbReference>
<dbReference type="OrthoDB" id="9759736at2"/>
<keyword evidence="10 12" id="KW-0464">Manganese</keyword>
<dbReference type="FunFam" id="3.30.470.30:FF:000001">
    <property type="entry name" value="DNA ligase"/>
    <property type="match status" value="1"/>
</dbReference>
<comment type="caution">
    <text evidence="12">Lacks conserved residue(s) required for the propagation of feature annotation.</text>
</comment>
<dbReference type="RefSeq" id="WP_066773046.1">
    <property type="nucleotide sequence ID" value="NZ_CP013244.1"/>
</dbReference>
<feature type="binding site" evidence="12">
    <location>
        <position position="320"/>
    </location>
    <ligand>
        <name>NAD(+)</name>
        <dbReference type="ChEBI" id="CHEBI:57540"/>
    </ligand>
</feature>
<evidence type="ECO:0000256" key="8">
    <source>
        <dbReference type="ARBA" id="ARBA00023027"/>
    </source>
</evidence>
<evidence type="ECO:0000256" key="12">
    <source>
        <dbReference type="HAMAP-Rule" id="MF_01588"/>
    </source>
</evidence>
<dbReference type="NCBIfam" id="TIGR00575">
    <property type="entry name" value="dnlj"/>
    <property type="match status" value="1"/>
</dbReference>
<name>A0A1B1AKX3_9PROT</name>
<dbReference type="SUPFAM" id="SSF47781">
    <property type="entry name" value="RuvA domain 2-like"/>
    <property type="match status" value="2"/>
</dbReference>
<dbReference type="GO" id="GO:0006260">
    <property type="term" value="P:DNA replication"/>
    <property type="evidence" value="ECO:0007669"/>
    <property type="project" value="UniProtKB-KW"/>
</dbReference>
<dbReference type="InterPro" id="IPR041663">
    <property type="entry name" value="DisA/LigA_HHH"/>
</dbReference>
<feature type="binding site" evidence="12">
    <location>
        <position position="181"/>
    </location>
    <ligand>
        <name>NAD(+)</name>
        <dbReference type="ChEBI" id="CHEBI:57540"/>
    </ligand>
</feature>
<feature type="binding site" evidence="12">
    <location>
        <position position="425"/>
    </location>
    <ligand>
        <name>Zn(2+)</name>
        <dbReference type="ChEBI" id="CHEBI:29105"/>
    </ligand>
</feature>
<dbReference type="InterPro" id="IPR004149">
    <property type="entry name" value="Znf_DNAligase_C4"/>
</dbReference>
<dbReference type="Gene3D" id="1.10.150.20">
    <property type="entry name" value="5' to 3' exonuclease, C-terminal subdomain"/>
    <property type="match status" value="3"/>
</dbReference>
<dbReference type="PROSITE" id="PS01055">
    <property type="entry name" value="DNA_LIGASE_N1"/>
    <property type="match status" value="1"/>
</dbReference>
<feature type="active site" description="N6-AMP-lysine intermediate" evidence="12">
    <location>
        <position position="125"/>
    </location>
</feature>
<feature type="domain" description="BRCT" evidence="14">
    <location>
        <begin position="700"/>
        <end position="777"/>
    </location>
</feature>
<dbReference type="InterPro" id="IPR001357">
    <property type="entry name" value="BRCT_dom"/>
</dbReference>
<dbReference type="PROSITE" id="PS01056">
    <property type="entry name" value="DNA_LIGASE_N2"/>
    <property type="match status" value="1"/>
</dbReference>
<dbReference type="HAMAP" id="MF_01588">
    <property type="entry name" value="DNA_ligase_A"/>
    <property type="match status" value="1"/>
</dbReference>
<dbReference type="GO" id="GO:0006281">
    <property type="term" value="P:DNA repair"/>
    <property type="evidence" value="ECO:0007669"/>
    <property type="project" value="UniProtKB-KW"/>
</dbReference>
<evidence type="ECO:0000259" key="14">
    <source>
        <dbReference type="PROSITE" id="PS50172"/>
    </source>
</evidence>
<dbReference type="SUPFAM" id="SSF50249">
    <property type="entry name" value="Nucleic acid-binding proteins"/>
    <property type="match status" value="1"/>
</dbReference>
<dbReference type="SUPFAM" id="SSF52113">
    <property type="entry name" value="BRCT domain"/>
    <property type="match status" value="1"/>
</dbReference>
<dbReference type="GO" id="GO:0005829">
    <property type="term" value="C:cytosol"/>
    <property type="evidence" value="ECO:0007669"/>
    <property type="project" value="TreeGrafter"/>
</dbReference>
<dbReference type="Pfam" id="PF01653">
    <property type="entry name" value="DNA_ligase_aden"/>
    <property type="match status" value="1"/>
</dbReference>
<dbReference type="Gene3D" id="6.20.10.30">
    <property type="match status" value="1"/>
</dbReference>
<evidence type="ECO:0000256" key="9">
    <source>
        <dbReference type="ARBA" id="ARBA00023204"/>
    </source>
</evidence>
<keyword evidence="3 12" id="KW-0235">DNA replication</keyword>
<evidence type="ECO:0000313" key="15">
    <source>
        <dbReference type="EMBL" id="ANP47228.1"/>
    </source>
</evidence>
<feature type="binding site" evidence="12">
    <location>
        <position position="296"/>
    </location>
    <ligand>
        <name>NAD(+)</name>
        <dbReference type="ChEBI" id="CHEBI:57540"/>
    </ligand>
</feature>
<dbReference type="Gene3D" id="3.40.50.10190">
    <property type="entry name" value="BRCT domain"/>
    <property type="match status" value="1"/>
</dbReference>
<dbReference type="Gene3D" id="2.40.50.140">
    <property type="entry name" value="Nucleic acid-binding proteins"/>
    <property type="match status" value="1"/>
</dbReference>
<dbReference type="SMART" id="SM00532">
    <property type="entry name" value="LIGANc"/>
    <property type="match status" value="1"/>
</dbReference>
<dbReference type="FunCoup" id="A0A1B1AKX3">
    <property type="interactions" value="427"/>
</dbReference>
<dbReference type="InterPro" id="IPR018239">
    <property type="entry name" value="DNA_ligase_AS"/>
</dbReference>
<dbReference type="InterPro" id="IPR001679">
    <property type="entry name" value="DNA_ligase"/>
</dbReference>
<dbReference type="FunFam" id="1.10.150.20:FF:000007">
    <property type="entry name" value="DNA ligase"/>
    <property type="match status" value="1"/>
</dbReference>
<comment type="cofactor">
    <cofactor evidence="12">
        <name>Mg(2+)</name>
        <dbReference type="ChEBI" id="CHEBI:18420"/>
    </cofactor>
    <cofactor evidence="12">
        <name>Mn(2+)</name>
        <dbReference type="ChEBI" id="CHEBI:29035"/>
    </cofactor>
</comment>
<dbReference type="InterPro" id="IPR004150">
    <property type="entry name" value="NAD_DNA_ligase_OB"/>
</dbReference>
<evidence type="ECO:0000256" key="4">
    <source>
        <dbReference type="ARBA" id="ARBA00022723"/>
    </source>
</evidence>
<evidence type="ECO:0000256" key="1">
    <source>
        <dbReference type="ARBA" id="ARBA00004067"/>
    </source>
</evidence>
<dbReference type="Gene3D" id="3.30.470.30">
    <property type="entry name" value="DNA ligase/mRNA capping enzyme"/>
    <property type="match status" value="1"/>
</dbReference>
<dbReference type="EMBL" id="CP013244">
    <property type="protein sequence ID" value="ANP47228.1"/>
    <property type="molecule type" value="Genomic_DNA"/>
</dbReference>
<dbReference type="InterPro" id="IPR010994">
    <property type="entry name" value="RuvA_2-like"/>
</dbReference>
<dbReference type="InParanoid" id="A0A1B1AKX3"/>
<comment type="catalytic activity">
    <reaction evidence="11 12 13">
        <text>NAD(+) + (deoxyribonucleotide)n-3'-hydroxyl + 5'-phospho-(deoxyribonucleotide)m = (deoxyribonucleotide)n+m + AMP + beta-nicotinamide D-nucleotide.</text>
        <dbReference type="EC" id="6.5.1.2"/>
    </reaction>
</comment>
<dbReference type="PROSITE" id="PS50172">
    <property type="entry name" value="BRCT"/>
    <property type="match status" value="1"/>
</dbReference>
<dbReference type="PIRSF" id="PIRSF001604">
    <property type="entry name" value="LigA"/>
    <property type="match status" value="1"/>
</dbReference>
<dbReference type="SMART" id="SM00278">
    <property type="entry name" value="HhH1"/>
    <property type="match status" value="5"/>
</dbReference>
<gene>
    <name evidence="12" type="primary">ligA</name>
    <name evidence="15" type="ORF">ATE48_15520</name>
</gene>
<keyword evidence="7 12" id="KW-0460">Magnesium</keyword>
<dbReference type="InterPro" id="IPR013839">
    <property type="entry name" value="DNAligase_adenylation"/>
</dbReference>
<evidence type="ECO:0000256" key="2">
    <source>
        <dbReference type="ARBA" id="ARBA00022598"/>
    </source>
</evidence>
<accession>A0A1B1AKX3</accession>
<dbReference type="CDD" id="cd17748">
    <property type="entry name" value="BRCT_DNA_ligase_like"/>
    <property type="match status" value="1"/>
</dbReference>
<proteinExistence type="inferred from homology"/>
<dbReference type="CDD" id="cd00114">
    <property type="entry name" value="LIGANc"/>
    <property type="match status" value="1"/>
</dbReference>
<evidence type="ECO:0000256" key="6">
    <source>
        <dbReference type="ARBA" id="ARBA00022833"/>
    </source>
</evidence>
<dbReference type="Pfam" id="PF03119">
    <property type="entry name" value="DNA_ligase_ZBD"/>
    <property type="match status" value="1"/>
</dbReference>
<dbReference type="Pfam" id="PF00533">
    <property type="entry name" value="BRCT"/>
    <property type="match status" value="1"/>
</dbReference>